<accession>A0A2M4DHB0</accession>
<dbReference type="AlphaFoldDB" id="A0A2M4DHB0"/>
<dbReference type="EMBL" id="GGFL01012774">
    <property type="protein sequence ID" value="MBW76952.1"/>
    <property type="molecule type" value="Transcribed_RNA"/>
</dbReference>
<proteinExistence type="predicted"/>
<evidence type="ECO:0000313" key="1">
    <source>
        <dbReference type="EMBL" id="MBW76952.1"/>
    </source>
</evidence>
<reference evidence="1" key="1">
    <citation type="submission" date="2018-01" db="EMBL/GenBank/DDBJ databases">
        <title>An insight into the sialome of Amazonian anophelines.</title>
        <authorList>
            <person name="Ribeiro J.M."/>
            <person name="Scarpassa V."/>
            <person name="Calvo E."/>
        </authorList>
    </citation>
    <scope>NUCLEOTIDE SEQUENCE</scope>
</reference>
<name>A0A2M4DHB0_ANODA</name>
<organism evidence="1">
    <name type="scientific">Anopheles darlingi</name>
    <name type="common">Mosquito</name>
    <dbReference type="NCBI Taxonomy" id="43151"/>
    <lineage>
        <taxon>Eukaryota</taxon>
        <taxon>Metazoa</taxon>
        <taxon>Ecdysozoa</taxon>
        <taxon>Arthropoda</taxon>
        <taxon>Hexapoda</taxon>
        <taxon>Insecta</taxon>
        <taxon>Pterygota</taxon>
        <taxon>Neoptera</taxon>
        <taxon>Endopterygota</taxon>
        <taxon>Diptera</taxon>
        <taxon>Nematocera</taxon>
        <taxon>Culicoidea</taxon>
        <taxon>Culicidae</taxon>
        <taxon>Anophelinae</taxon>
        <taxon>Anopheles</taxon>
    </lineage>
</organism>
<protein>
    <submittedName>
        <fullName evidence="1">Putative secreted protein</fullName>
    </submittedName>
</protein>
<sequence length="90" mass="10771">MGRRAVVPRSRPAICRPRLVRLMLFLSLIRGEPRSKENERSEHIDQLAPPPTGYAISEVVCRWRRRPRIQTRLRHHVWLGYWSNDCWLLT</sequence>